<organism evidence="2 3">
    <name type="scientific">Streptomyces brasiliscabiei</name>
    <dbReference type="NCBI Taxonomy" id="2736302"/>
    <lineage>
        <taxon>Bacteria</taxon>
        <taxon>Bacillati</taxon>
        <taxon>Actinomycetota</taxon>
        <taxon>Actinomycetes</taxon>
        <taxon>Kitasatosporales</taxon>
        <taxon>Streptomycetaceae</taxon>
        <taxon>Streptomyces</taxon>
    </lineage>
</organism>
<name>A0ABU8GV23_9ACTN</name>
<dbReference type="EMBL" id="JBBAYM010000143">
    <property type="protein sequence ID" value="MEI5617048.1"/>
    <property type="molecule type" value="Genomic_DNA"/>
</dbReference>
<dbReference type="GO" id="GO:0004519">
    <property type="term" value="F:endonuclease activity"/>
    <property type="evidence" value="ECO:0007669"/>
    <property type="project" value="UniProtKB-KW"/>
</dbReference>
<keyword evidence="3" id="KW-1185">Reference proteome</keyword>
<evidence type="ECO:0000313" key="2">
    <source>
        <dbReference type="EMBL" id="MEI5617048.1"/>
    </source>
</evidence>
<keyword evidence="2" id="KW-0378">Hydrolase</keyword>
<dbReference type="CDD" id="cd00085">
    <property type="entry name" value="HNHc"/>
    <property type="match status" value="1"/>
</dbReference>
<proteinExistence type="predicted"/>
<accession>A0ABU8GV23</accession>
<dbReference type="InterPro" id="IPR003615">
    <property type="entry name" value="HNH_nuc"/>
</dbReference>
<keyword evidence="2" id="KW-0540">Nuclease</keyword>
<feature type="non-terminal residue" evidence="2">
    <location>
        <position position="101"/>
    </location>
</feature>
<feature type="region of interest" description="Disordered" evidence="1">
    <location>
        <begin position="1"/>
        <end position="27"/>
    </location>
</feature>
<evidence type="ECO:0000313" key="3">
    <source>
        <dbReference type="Proteomes" id="UP001365781"/>
    </source>
</evidence>
<dbReference type="Proteomes" id="UP001365781">
    <property type="component" value="Unassembled WGS sequence"/>
</dbReference>
<reference evidence="2 3" key="1">
    <citation type="submission" date="2024-03" db="EMBL/GenBank/DDBJ databases">
        <title>First Report of Pectobacterium brasiliscabiei causing potato scab in china.</title>
        <authorList>
            <person name="Handique U."/>
        </authorList>
    </citation>
    <scope>NUCLEOTIDE SEQUENCE [LARGE SCALE GENOMIC DNA]</scope>
    <source>
        <strain evidence="2 3">ZRIMU1503</strain>
    </source>
</reference>
<evidence type="ECO:0000256" key="1">
    <source>
        <dbReference type="SAM" id="MobiDB-lite"/>
    </source>
</evidence>
<comment type="caution">
    <text evidence="2">The sequence shown here is derived from an EMBL/GenBank/DDBJ whole genome shotgun (WGS) entry which is preliminary data.</text>
</comment>
<gene>
    <name evidence="2" type="ORF">WB403_49010</name>
</gene>
<keyword evidence="2" id="KW-0255">Endonuclease</keyword>
<sequence>MSTPAPAQVTINPYAQYEPDPKLSPGDVNPDLTAAVLSSPGFTTKKYRNVPQSVKDQVYAEYNITSHKPGDYEVDHIISLELGGSNDIKNLWPQPYHGLWN</sequence>
<feature type="compositionally biased region" description="Polar residues" evidence="1">
    <location>
        <begin position="1"/>
        <end position="13"/>
    </location>
</feature>
<protein>
    <submittedName>
        <fullName evidence="2">HNH endonuclease signature motif containing protein</fullName>
    </submittedName>
</protein>